<dbReference type="EMBL" id="GGMR01003091">
    <property type="protein sequence ID" value="MBY15710.1"/>
    <property type="molecule type" value="Transcribed_RNA"/>
</dbReference>
<dbReference type="AlphaFoldDB" id="A0A2S2NEV8"/>
<accession>A0A2S2NEV8</accession>
<evidence type="ECO:0000256" key="1">
    <source>
        <dbReference type="SAM" id="MobiDB-lite"/>
    </source>
</evidence>
<name>A0A2S2NEV8_SCHGA</name>
<gene>
    <name evidence="2" type="ORF">g.133238</name>
</gene>
<feature type="compositionally biased region" description="Polar residues" evidence="1">
    <location>
        <begin position="150"/>
        <end position="161"/>
    </location>
</feature>
<proteinExistence type="predicted"/>
<reference evidence="2" key="1">
    <citation type="submission" date="2018-04" db="EMBL/GenBank/DDBJ databases">
        <title>Transcriptome of Schizaphis graminum biotype I.</title>
        <authorList>
            <person name="Scully E.D."/>
            <person name="Geib S.M."/>
            <person name="Palmer N.A."/>
            <person name="Koch K."/>
            <person name="Bradshaw J."/>
            <person name="Heng-Moss T."/>
            <person name="Sarath G."/>
        </authorList>
    </citation>
    <scope>NUCLEOTIDE SEQUENCE</scope>
</reference>
<feature type="compositionally biased region" description="Basic residues" evidence="1">
    <location>
        <begin position="162"/>
        <end position="173"/>
    </location>
</feature>
<evidence type="ECO:0000313" key="2">
    <source>
        <dbReference type="EMBL" id="MBY15710.1"/>
    </source>
</evidence>
<protein>
    <submittedName>
        <fullName evidence="2">Uncharacterized protein</fullName>
    </submittedName>
</protein>
<organism evidence="2">
    <name type="scientific">Schizaphis graminum</name>
    <name type="common">Green bug aphid</name>
    <dbReference type="NCBI Taxonomy" id="13262"/>
    <lineage>
        <taxon>Eukaryota</taxon>
        <taxon>Metazoa</taxon>
        <taxon>Ecdysozoa</taxon>
        <taxon>Arthropoda</taxon>
        <taxon>Hexapoda</taxon>
        <taxon>Insecta</taxon>
        <taxon>Pterygota</taxon>
        <taxon>Neoptera</taxon>
        <taxon>Paraneoptera</taxon>
        <taxon>Hemiptera</taxon>
        <taxon>Sternorrhyncha</taxon>
        <taxon>Aphidomorpha</taxon>
        <taxon>Aphidoidea</taxon>
        <taxon>Aphididae</taxon>
        <taxon>Aphidini</taxon>
        <taxon>Schizaphis</taxon>
    </lineage>
</organism>
<feature type="region of interest" description="Disordered" evidence="1">
    <location>
        <begin position="128"/>
        <end position="180"/>
    </location>
</feature>
<sequence length="180" mass="21171">MDKLRRYLRRRIVTLFGEDHLSSDEETETPHNQVNDINLTHIQYPNQREYAKAQARYQRQQEALITNYKAVPDMTLRDQVVMVNKKGEISQLTEEELVTNEEEIVAAAEEILRKAPPQHISMIIQERRTKAEEEEQRTDIQEATIPNVIEPSTSASNTPSKRQLKRLRFKNLRHNQPEKK</sequence>